<evidence type="ECO:0000313" key="5">
    <source>
        <dbReference type="Proteomes" id="UP000243686"/>
    </source>
</evidence>
<dbReference type="InterPro" id="IPR000719">
    <property type="entry name" value="Prot_kinase_dom"/>
</dbReference>
<gene>
    <name evidence="4" type="ORF">X801_09077</name>
</gene>
<dbReference type="PANTHER" id="PTHR24418">
    <property type="entry name" value="TYROSINE-PROTEIN KINASE"/>
    <property type="match status" value="1"/>
</dbReference>
<organism evidence="4 5">
    <name type="scientific">Opisthorchis viverrini</name>
    <name type="common">Southeast Asian liver fluke</name>
    <dbReference type="NCBI Taxonomy" id="6198"/>
    <lineage>
        <taxon>Eukaryota</taxon>
        <taxon>Metazoa</taxon>
        <taxon>Spiralia</taxon>
        <taxon>Lophotrochozoa</taxon>
        <taxon>Platyhelminthes</taxon>
        <taxon>Trematoda</taxon>
        <taxon>Digenea</taxon>
        <taxon>Opisthorchiida</taxon>
        <taxon>Opisthorchiata</taxon>
        <taxon>Opisthorchiidae</taxon>
        <taxon>Opisthorchis</taxon>
    </lineage>
</organism>
<dbReference type="Proteomes" id="UP000243686">
    <property type="component" value="Unassembled WGS sequence"/>
</dbReference>
<dbReference type="InterPro" id="IPR001245">
    <property type="entry name" value="Ser-Thr/Tyr_kinase_cat_dom"/>
</dbReference>
<dbReference type="InterPro" id="IPR008266">
    <property type="entry name" value="Tyr_kinase_AS"/>
</dbReference>
<keyword evidence="2" id="KW-0067">ATP-binding</keyword>
<keyword evidence="1" id="KW-0547">Nucleotide-binding</keyword>
<dbReference type="SUPFAM" id="SSF56112">
    <property type="entry name" value="Protein kinase-like (PK-like)"/>
    <property type="match status" value="1"/>
</dbReference>
<sequence>MASMEIPSKVTEAMVYLEKNNFVHRDLRASNVLVNRKHQLKVADFGLSHVLTDAKEYVGTTRSIRVEAKAMSDAEPY</sequence>
<reference evidence="4 5" key="1">
    <citation type="submission" date="2015-03" db="EMBL/GenBank/DDBJ databases">
        <title>Draft genome of the nematode, Opisthorchis viverrini.</title>
        <authorList>
            <person name="Mitreva M."/>
        </authorList>
    </citation>
    <scope>NUCLEOTIDE SEQUENCE [LARGE SCALE GENOMIC DNA]</scope>
    <source>
        <strain evidence="4">Khon Kaen</strain>
    </source>
</reference>
<dbReference type="PROSITE" id="PS50011">
    <property type="entry name" value="PROTEIN_KINASE_DOM"/>
    <property type="match status" value="1"/>
</dbReference>
<dbReference type="Pfam" id="PF07714">
    <property type="entry name" value="PK_Tyr_Ser-Thr"/>
    <property type="match status" value="1"/>
</dbReference>
<dbReference type="GO" id="GO:0005524">
    <property type="term" value="F:ATP binding"/>
    <property type="evidence" value="ECO:0007669"/>
    <property type="project" value="UniProtKB-KW"/>
</dbReference>
<dbReference type="EMBL" id="KV906226">
    <property type="protein sequence ID" value="OON15128.1"/>
    <property type="molecule type" value="Genomic_DNA"/>
</dbReference>
<name>A0A1S8WL09_OPIVI</name>
<proteinExistence type="predicted"/>
<evidence type="ECO:0000256" key="2">
    <source>
        <dbReference type="ARBA" id="ARBA00022840"/>
    </source>
</evidence>
<keyword evidence="5" id="KW-1185">Reference proteome</keyword>
<evidence type="ECO:0000256" key="1">
    <source>
        <dbReference type="ARBA" id="ARBA00022741"/>
    </source>
</evidence>
<dbReference type="AlphaFoldDB" id="A0A1S8WL09"/>
<dbReference type="InterPro" id="IPR050198">
    <property type="entry name" value="Non-receptor_tyrosine_kinases"/>
</dbReference>
<protein>
    <recommendedName>
        <fullName evidence="3">Protein kinase domain-containing protein</fullName>
    </recommendedName>
</protein>
<evidence type="ECO:0000259" key="3">
    <source>
        <dbReference type="PROSITE" id="PS50011"/>
    </source>
</evidence>
<dbReference type="Gene3D" id="1.10.510.10">
    <property type="entry name" value="Transferase(Phosphotransferase) domain 1"/>
    <property type="match status" value="1"/>
</dbReference>
<dbReference type="PROSITE" id="PS00109">
    <property type="entry name" value="PROTEIN_KINASE_TYR"/>
    <property type="match status" value="1"/>
</dbReference>
<accession>A0A1S8WL09</accession>
<dbReference type="GO" id="GO:0004672">
    <property type="term" value="F:protein kinase activity"/>
    <property type="evidence" value="ECO:0007669"/>
    <property type="project" value="InterPro"/>
</dbReference>
<feature type="domain" description="Protein kinase" evidence="3">
    <location>
        <begin position="1"/>
        <end position="77"/>
    </location>
</feature>
<dbReference type="InterPro" id="IPR011009">
    <property type="entry name" value="Kinase-like_dom_sf"/>
</dbReference>
<evidence type="ECO:0000313" key="4">
    <source>
        <dbReference type="EMBL" id="OON15128.1"/>
    </source>
</evidence>